<protein>
    <submittedName>
        <fullName evidence="12">TonB dependent receptor</fullName>
    </submittedName>
</protein>
<reference evidence="12 13" key="1">
    <citation type="submission" date="2017-05" db="EMBL/GenBank/DDBJ databases">
        <title>Genomic insights into alkan degradation activity of Oleiphilus messinensis.</title>
        <authorList>
            <person name="Kozyavkin S.A."/>
            <person name="Slesarev A.I."/>
            <person name="Golyshin P.N."/>
            <person name="Korzhenkov A."/>
            <person name="Golyshina O.N."/>
            <person name="Toshchakov S.V."/>
        </authorList>
    </citation>
    <scope>NUCLEOTIDE SEQUENCE [LARGE SCALE GENOMIC DNA]</scope>
    <source>
        <strain evidence="12 13">ME102</strain>
    </source>
</reference>
<keyword evidence="2 8" id="KW-0813">Transport</keyword>
<evidence type="ECO:0000256" key="7">
    <source>
        <dbReference type="ARBA" id="ARBA00023237"/>
    </source>
</evidence>
<dbReference type="Gene3D" id="2.40.170.20">
    <property type="entry name" value="TonB-dependent receptor, beta-barrel domain"/>
    <property type="match status" value="1"/>
</dbReference>
<name>A0A1Y0IEN0_9GAMM</name>
<evidence type="ECO:0000313" key="13">
    <source>
        <dbReference type="Proteomes" id="UP000196027"/>
    </source>
</evidence>
<evidence type="ECO:0000256" key="2">
    <source>
        <dbReference type="ARBA" id="ARBA00022448"/>
    </source>
</evidence>
<gene>
    <name evidence="12" type="ORF">OLMES_4240</name>
</gene>
<dbReference type="InterPro" id="IPR036942">
    <property type="entry name" value="Beta-barrel_TonB_sf"/>
</dbReference>
<dbReference type="InterPro" id="IPR012910">
    <property type="entry name" value="Plug_dom"/>
</dbReference>
<dbReference type="PROSITE" id="PS52016">
    <property type="entry name" value="TONB_DEPENDENT_REC_3"/>
    <property type="match status" value="1"/>
</dbReference>
<dbReference type="KEGG" id="ome:OLMES_4240"/>
<dbReference type="CDD" id="cd01347">
    <property type="entry name" value="ligand_gated_channel"/>
    <property type="match status" value="1"/>
</dbReference>
<keyword evidence="6 8" id="KW-0472">Membrane</keyword>
<dbReference type="RefSeq" id="WP_198343067.1">
    <property type="nucleotide sequence ID" value="NZ_CP021425.1"/>
</dbReference>
<dbReference type="Gene3D" id="2.170.130.10">
    <property type="entry name" value="TonB-dependent receptor, plug domain"/>
    <property type="match status" value="1"/>
</dbReference>
<dbReference type="Pfam" id="PF07715">
    <property type="entry name" value="Plug"/>
    <property type="match status" value="1"/>
</dbReference>
<dbReference type="InterPro" id="IPR039426">
    <property type="entry name" value="TonB-dep_rcpt-like"/>
</dbReference>
<dbReference type="GO" id="GO:0009279">
    <property type="term" value="C:cell outer membrane"/>
    <property type="evidence" value="ECO:0007669"/>
    <property type="project" value="UniProtKB-SubCell"/>
</dbReference>
<evidence type="ECO:0000256" key="8">
    <source>
        <dbReference type="PROSITE-ProRule" id="PRU01360"/>
    </source>
</evidence>
<dbReference type="InterPro" id="IPR000531">
    <property type="entry name" value="Beta-barrel_TonB"/>
</dbReference>
<keyword evidence="3 8" id="KW-1134">Transmembrane beta strand</keyword>
<keyword evidence="5 9" id="KW-0798">TonB box</keyword>
<keyword evidence="12" id="KW-0675">Receptor</keyword>
<dbReference type="EMBL" id="CP021425">
    <property type="protein sequence ID" value="ARU58256.1"/>
    <property type="molecule type" value="Genomic_DNA"/>
</dbReference>
<feature type="domain" description="TonB-dependent receptor plug" evidence="11">
    <location>
        <begin position="35"/>
        <end position="138"/>
    </location>
</feature>
<evidence type="ECO:0000256" key="4">
    <source>
        <dbReference type="ARBA" id="ARBA00022692"/>
    </source>
</evidence>
<dbReference type="PANTHER" id="PTHR30069">
    <property type="entry name" value="TONB-DEPENDENT OUTER MEMBRANE RECEPTOR"/>
    <property type="match status" value="1"/>
</dbReference>
<dbReference type="Proteomes" id="UP000196027">
    <property type="component" value="Chromosome"/>
</dbReference>
<accession>A0A1Y0IEN0</accession>
<dbReference type="PANTHER" id="PTHR30069:SF42">
    <property type="entry name" value="FERRIC AEROBACTIN RECEPTOR"/>
    <property type="match status" value="1"/>
</dbReference>
<evidence type="ECO:0000256" key="6">
    <source>
        <dbReference type="ARBA" id="ARBA00023136"/>
    </source>
</evidence>
<keyword evidence="7 8" id="KW-0998">Cell outer membrane</keyword>
<evidence type="ECO:0000256" key="1">
    <source>
        <dbReference type="ARBA" id="ARBA00004571"/>
    </source>
</evidence>
<proteinExistence type="inferred from homology"/>
<comment type="similarity">
    <text evidence="8 9">Belongs to the TonB-dependent receptor family.</text>
</comment>
<dbReference type="GO" id="GO:0015344">
    <property type="term" value="F:siderophore uptake transmembrane transporter activity"/>
    <property type="evidence" value="ECO:0007669"/>
    <property type="project" value="TreeGrafter"/>
</dbReference>
<dbReference type="GO" id="GO:0044718">
    <property type="term" value="P:siderophore transmembrane transport"/>
    <property type="evidence" value="ECO:0007669"/>
    <property type="project" value="TreeGrafter"/>
</dbReference>
<feature type="domain" description="TonB-dependent receptor-like beta-barrel" evidence="10">
    <location>
        <begin position="230"/>
        <end position="658"/>
    </location>
</feature>
<dbReference type="Pfam" id="PF00593">
    <property type="entry name" value="TonB_dep_Rec_b-barrel"/>
    <property type="match status" value="1"/>
</dbReference>
<evidence type="ECO:0000256" key="9">
    <source>
        <dbReference type="RuleBase" id="RU003357"/>
    </source>
</evidence>
<dbReference type="SUPFAM" id="SSF56935">
    <property type="entry name" value="Porins"/>
    <property type="match status" value="1"/>
</dbReference>
<dbReference type="AlphaFoldDB" id="A0A1Y0IEN0"/>
<comment type="subcellular location">
    <subcellularLocation>
        <location evidence="1 8">Cell outer membrane</location>
        <topology evidence="1 8">Multi-pass membrane protein</topology>
    </subcellularLocation>
</comment>
<keyword evidence="13" id="KW-1185">Reference proteome</keyword>
<evidence type="ECO:0000313" key="12">
    <source>
        <dbReference type="EMBL" id="ARU58256.1"/>
    </source>
</evidence>
<keyword evidence="4 8" id="KW-0812">Transmembrane</keyword>
<evidence type="ECO:0000256" key="5">
    <source>
        <dbReference type="ARBA" id="ARBA00023077"/>
    </source>
</evidence>
<organism evidence="12 13">
    <name type="scientific">Oleiphilus messinensis</name>
    <dbReference type="NCBI Taxonomy" id="141451"/>
    <lineage>
        <taxon>Bacteria</taxon>
        <taxon>Pseudomonadati</taxon>
        <taxon>Pseudomonadota</taxon>
        <taxon>Gammaproteobacteria</taxon>
        <taxon>Oceanospirillales</taxon>
        <taxon>Oleiphilaceae</taxon>
        <taxon>Oleiphilus</taxon>
    </lineage>
</organism>
<evidence type="ECO:0000256" key="3">
    <source>
        <dbReference type="ARBA" id="ARBA00022452"/>
    </source>
</evidence>
<evidence type="ECO:0000259" key="10">
    <source>
        <dbReference type="Pfam" id="PF00593"/>
    </source>
</evidence>
<sequence>MAFSVATTTAVADEVENVPQEELIITASRTNTPVTAIPNTVKVIDRDALEKQLAVSTSLLDGLSFSVPALTPAHQKLSSNGVTLRGRTPLYMTDSIPQSTPLRNGQRSAFTIDPAFIDRVEVIHGANAIQGVGATGGVINYVTIDAPENGEWLKKVSVELTTDDFERDGYHYKAAGVIGKSFTNTDFVLGTTYQLEDLYYDAEGRAIAPDPIQGDLMDSEAVSVFTKLGWYISDTQRVELLGNYFDLNGDGDYRVVPGDVARGKPATAEAGEIDGDPTYNDASNLSLTYTHDDVYQGQLTLQTFYYDFYALYGGGTFGSFQDEQIAPAGELFDQSALSSEKYGAKITYVRDNTFWEGLQITTGLDYLNDTTQQELVQTGRTWVPEMTYSGWAPFLQLSQRLMSNRVHISAGIRYENVELDVPDFTTIAGANNTFVKGSTPSFEELLGNVGVVFNITDQLTAFASYSEGFEMPDAGLILRAVNTPDLTVDDLVDLQPIIADNTEIGLNYHYQGLDLSLNYFWSDSDFGSRIQVVDGVGHITRQKTEIEGLEISANYHFDNGISTGAAYSKLEGRYDSDSDGSIDKDLDGRNIAPDRVNLFVEGPVLANLSARLQYSILLDREFDGGQPQHDFDGYQLADAVLSYQTDTFGDFTLGIENLLDEQYITYFSQTLTYVNNTTYFAGRGRTVTVKWDYAL</sequence>
<evidence type="ECO:0000259" key="11">
    <source>
        <dbReference type="Pfam" id="PF07715"/>
    </source>
</evidence>
<dbReference type="InterPro" id="IPR037066">
    <property type="entry name" value="Plug_dom_sf"/>
</dbReference>